<dbReference type="EMBL" id="FOEF01000019">
    <property type="protein sequence ID" value="SEP52326.1"/>
    <property type="molecule type" value="Genomic_DNA"/>
</dbReference>
<dbReference type="STRING" id="394193.SAMN04489732_119208"/>
<dbReference type="RefSeq" id="WP_091625353.1">
    <property type="nucleotide sequence ID" value="NZ_FOEF01000019.1"/>
</dbReference>
<dbReference type="Proteomes" id="UP000198582">
    <property type="component" value="Unassembled WGS sequence"/>
</dbReference>
<dbReference type="AlphaFoldDB" id="A0A1H8YJJ3"/>
<dbReference type="InterPro" id="IPR010310">
    <property type="entry name" value="T7SS_ESAT-6-like"/>
</dbReference>
<dbReference type="Gene3D" id="1.10.287.1060">
    <property type="entry name" value="ESAT-6-like"/>
    <property type="match status" value="1"/>
</dbReference>
<dbReference type="NCBIfam" id="TIGR03930">
    <property type="entry name" value="WXG100_ESAT6"/>
    <property type="match status" value="1"/>
</dbReference>
<evidence type="ECO:0000313" key="1">
    <source>
        <dbReference type="EMBL" id="SEP52326.1"/>
    </source>
</evidence>
<name>A0A1H8YJJ3_9PSEU</name>
<keyword evidence="2" id="KW-1185">Reference proteome</keyword>
<accession>A0A1H8YJJ3</accession>
<protein>
    <submittedName>
        <fullName evidence="1">WXG100 family type VII secretion target</fullName>
    </submittedName>
</protein>
<gene>
    <name evidence="1" type="ORF">SAMN04489732_119208</name>
</gene>
<proteinExistence type="predicted"/>
<dbReference type="Pfam" id="PF06013">
    <property type="entry name" value="WXG100"/>
    <property type="match status" value="1"/>
</dbReference>
<reference evidence="1 2" key="1">
    <citation type="submission" date="2016-10" db="EMBL/GenBank/DDBJ databases">
        <authorList>
            <person name="de Groot N.N."/>
        </authorList>
    </citation>
    <scope>NUCLEOTIDE SEQUENCE [LARGE SCALE GENOMIC DNA]</scope>
    <source>
        <strain evidence="1 2">DSM 44993</strain>
    </source>
</reference>
<evidence type="ECO:0000313" key="2">
    <source>
        <dbReference type="Proteomes" id="UP000198582"/>
    </source>
</evidence>
<organism evidence="1 2">
    <name type="scientific">Amycolatopsis saalfeldensis</name>
    <dbReference type="NCBI Taxonomy" id="394193"/>
    <lineage>
        <taxon>Bacteria</taxon>
        <taxon>Bacillati</taxon>
        <taxon>Actinomycetota</taxon>
        <taxon>Actinomycetes</taxon>
        <taxon>Pseudonocardiales</taxon>
        <taxon>Pseudonocardiaceae</taxon>
        <taxon>Amycolatopsis</taxon>
    </lineage>
</organism>
<sequence length="112" mass="11651">MASQNGAKVDSGVMRQGASVITSTGDGITRVNGQVDSTMHSLRATWQSDAALVFDQAMASFDQTVKTIVQRLTTLSEHVTQGAAEYDSRDEDNTSQAKAQAAVIGGGGLAGF</sequence>
<dbReference type="SUPFAM" id="SSF140453">
    <property type="entry name" value="EsxAB dimer-like"/>
    <property type="match status" value="1"/>
</dbReference>
<dbReference type="InterPro" id="IPR036689">
    <property type="entry name" value="ESAT-6-like_sf"/>
</dbReference>
<dbReference type="OrthoDB" id="4554345at2"/>